<proteinExistence type="predicted"/>
<accession>A0A6F9EHV6</accession>
<dbReference type="InterPro" id="IPR029044">
    <property type="entry name" value="Nucleotide-diphossugar_trans"/>
</dbReference>
<dbReference type="CDD" id="cd04179">
    <property type="entry name" value="DPM_DPG-synthase_like"/>
    <property type="match status" value="1"/>
</dbReference>
<name>A0A6F9EHV6_9BACL</name>
<dbReference type="InterPro" id="IPR050256">
    <property type="entry name" value="Glycosyltransferase_2"/>
</dbReference>
<dbReference type="EMBL" id="LR792683">
    <property type="protein sequence ID" value="CAB3396160.1"/>
    <property type="molecule type" value="Genomic_DNA"/>
</dbReference>
<dbReference type="InterPro" id="IPR001173">
    <property type="entry name" value="Glyco_trans_2-like"/>
</dbReference>
<dbReference type="Gene3D" id="3.90.550.10">
    <property type="entry name" value="Spore Coat Polysaccharide Biosynthesis Protein SpsA, Chain A"/>
    <property type="match status" value="1"/>
</dbReference>
<sequence>MTCKMPKVLVIIPAYNEEKTVGQVVRRAFGALEGVDVLVVDDGSRDATADVARRAGARVLRLPFNLGIGGAMQTGYRYAWRHGYDVAVQVDADGQHNPEDLPQLLRELWRGRADLIVGSRYVEETGYRSSRARRAGMIVLARLVSGILHQAVYDTTSGYRVVNREGIRLFAEQYPADYPEVEALVLAHYHGLCIREVAVKMEERKAGRSSITPLRSAYYMIKVILALMMNVLRRPRLSRENHG</sequence>
<dbReference type="Proteomes" id="UP000502196">
    <property type="component" value="Chromosome"/>
</dbReference>
<keyword evidence="2" id="KW-0808">Transferase</keyword>
<dbReference type="SUPFAM" id="SSF53448">
    <property type="entry name" value="Nucleotide-diphospho-sugar transferases"/>
    <property type="match status" value="1"/>
</dbReference>
<protein>
    <submittedName>
        <fullName evidence="2">Glycosyl transferase family 2</fullName>
    </submittedName>
</protein>
<dbReference type="PANTHER" id="PTHR48090:SF7">
    <property type="entry name" value="RFBJ PROTEIN"/>
    <property type="match status" value="1"/>
</dbReference>
<dbReference type="AlphaFoldDB" id="A0A6F9EHV6"/>
<reference evidence="2 3" key="1">
    <citation type="submission" date="2020-04" db="EMBL/GenBank/DDBJ databases">
        <authorList>
            <person name="Hogendoorn C."/>
        </authorList>
    </citation>
    <scope>NUCLEOTIDE SEQUENCE [LARGE SCALE GENOMIC DNA]</scope>
    <source>
        <strain evidence="2">COOX1</strain>
    </source>
</reference>
<dbReference type="Pfam" id="PF00535">
    <property type="entry name" value="Glycos_transf_2"/>
    <property type="match status" value="1"/>
</dbReference>
<feature type="domain" description="Glycosyltransferase 2-like" evidence="1">
    <location>
        <begin position="10"/>
        <end position="165"/>
    </location>
</feature>
<dbReference type="GO" id="GO:0016740">
    <property type="term" value="F:transferase activity"/>
    <property type="evidence" value="ECO:0007669"/>
    <property type="project" value="UniProtKB-KW"/>
</dbReference>
<evidence type="ECO:0000259" key="1">
    <source>
        <dbReference type="Pfam" id="PF00535"/>
    </source>
</evidence>
<evidence type="ECO:0000313" key="3">
    <source>
        <dbReference type="Proteomes" id="UP000502196"/>
    </source>
</evidence>
<gene>
    <name evidence="2" type="ORF">COOX1_3406</name>
</gene>
<organism evidence="2 3">
    <name type="scientific">Kyrpidia spormannii</name>
    <dbReference type="NCBI Taxonomy" id="2055160"/>
    <lineage>
        <taxon>Bacteria</taxon>
        <taxon>Bacillati</taxon>
        <taxon>Bacillota</taxon>
        <taxon>Bacilli</taxon>
        <taxon>Bacillales</taxon>
        <taxon>Alicyclobacillaceae</taxon>
        <taxon>Kyrpidia</taxon>
    </lineage>
</organism>
<evidence type="ECO:0000313" key="2">
    <source>
        <dbReference type="EMBL" id="CAB3396160.1"/>
    </source>
</evidence>
<dbReference type="PANTHER" id="PTHR48090">
    <property type="entry name" value="UNDECAPRENYL-PHOSPHATE 4-DEOXY-4-FORMAMIDO-L-ARABINOSE TRANSFERASE-RELATED"/>
    <property type="match status" value="1"/>
</dbReference>